<keyword evidence="3" id="KW-1185">Reference proteome</keyword>
<feature type="compositionally biased region" description="Basic and acidic residues" evidence="1">
    <location>
        <begin position="287"/>
        <end position="311"/>
    </location>
</feature>
<accession>A0AAE3FXP6</accession>
<reference evidence="2" key="1">
    <citation type="journal article" date="2022" name="Syst. Appl. Microbiol.">
        <title>Natronocalculus amylovorans gen. nov., sp. nov., and Natranaeroarchaeum aerophilus sp. nov., dominant culturable amylolytic natronoarchaea from hypersaline soda lakes in southwestern Siberia.</title>
        <authorList>
            <person name="Sorokin D.Y."/>
            <person name="Elcheninov A.G."/>
            <person name="Khizhniak T.V."/>
            <person name="Koenen M."/>
            <person name="Bale N.J."/>
            <person name="Damste J.S.S."/>
            <person name="Kublanov I.V."/>
        </authorList>
    </citation>
    <scope>NUCLEOTIDE SEQUENCE</scope>
    <source>
        <strain evidence="2">AArc-St2</strain>
    </source>
</reference>
<dbReference type="RefSeq" id="WP_250584198.1">
    <property type="nucleotide sequence ID" value="NZ_JAKRVX010000003.1"/>
</dbReference>
<feature type="compositionally biased region" description="Acidic residues" evidence="1">
    <location>
        <begin position="415"/>
        <end position="437"/>
    </location>
</feature>
<gene>
    <name evidence="2" type="ORF">AArcSt2_09540</name>
</gene>
<feature type="region of interest" description="Disordered" evidence="1">
    <location>
        <begin position="387"/>
        <end position="523"/>
    </location>
</feature>
<feature type="compositionally biased region" description="Acidic residues" evidence="1">
    <location>
        <begin position="352"/>
        <end position="371"/>
    </location>
</feature>
<dbReference type="Proteomes" id="UP001203207">
    <property type="component" value="Unassembled WGS sequence"/>
</dbReference>
<dbReference type="EMBL" id="JAKRVX010000003">
    <property type="protein sequence ID" value="MCL9817186.1"/>
    <property type="molecule type" value="Genomic_DNA"/>
</dbReference>
<proteinExistence type="predicted"/>
<evidence type="ECO:0000256" key="1">
    <source>
        <dbReference type="SAM" id="MobiDB-lite"/>
    </source>
</evidence>
<comment type="caution">
    <text evidence="2">The sequence shown here is derived from an EMBL/GenBank/DDBJ whole genome shotgun (WGS) entry which is preliminary data.</text>
</comment>
<feature type="compositionally biased region" description="Polar residues" evidence="1">
    <location>
        <begin position="228"/>
        <end position="244"/>
    </location>
</feature>
<feature type="region of interest" description="Disordered" evidence="1">
    <location>
        <begin position="221"/>
        <end position="371"/>
    </location>
</feature>
<evidence type="ECO:0000313" key="3">
    <source>
        <dbReference type="Proteomes" id="UP001203207"/>
    </source>
</evidence>
<protein>
    <recommendedName>
        <fullName evidence="4">Rpa-associated protein</fullName>
    </recommendedName>
</protein>
<name>A0AAE3FXP6_9EURY</name>
<feature type="compositionally biased region" description="Acidic residues" evidence="1">
    <location>
        <begin position="491"/>
        <end position="508"/>
    </location>
</feature>
<reference evidence="2" key="2">
    <citation type="submission" date="2022-02" db="EMBL/GenBank/DDBJ databases">
        <authorList>
            <person name="Elcheninov A.G."/>
            <person name="Sorokin D.Y."/>
            <person name="Kublanov I.V."/>
        </authorList>
    </citation>
    <scope>NUCLEOTIDE SEQUENCE</scope>
    <source>
        <strain evidence="2">AArc-St2</strain>
    </source>
</reference>
<organism evidence="2 3">
    <name type="scientific">Natronocalculus amylovorans</name>
    <dbReference type="NCBI Taxonomy" id="2917812"/>
    <lineage>
        <taxon>Archaea</taxon>
        <taxon>Methanobacteriati</taxon>
        <taxon>Methanobacteriota</taxon>
        <taxon>Stenosarchaea group</taxon>
        <taxon>Halobacteria</taxon>
        <taxon>Halobacteriales</taxon>
        <taxon>Haloferacaceae</taxon>
        <taxon>Natronocalculus</taxon>
    </lineage>
</organism>
<evidence type="ECO:0000313" key="2">
    <source>
        <dbReference type="EMBL" id="MCL9817186.1"/>
    </source>
</evidence>
<evidence type="ECO:0008006" key="4">
    <source>
        <dbReference type="Google" id="ProtNLM"/>
    </source>
</evidence>
<dbReference type="AlphaFoldDB" id="A0AAE3FXP6"/>
<sequence>MSTTDAPGRREVAHRLFAAEFMHTTLSYSESDEERAPNYVVTPTGARVNRLFVAGVLTEVERVNDDTLRGRVVDPTGAFVTYAGQYQPEEQTFLDTTTPPAFVALTGKARTFEPEDSDIVYTSVRPERLSTIDADTRDHSIVTTARATLDRIAVFKQALESDLRGEELTAALHAGGASPSLAAGIPRAIDHYGTTEAYLEAVRQLAVQALNVVAANREAVESLEVSPDEQTPTTIGSLPETSVTIEAATVQPDSVAEAVDDPAVTEQSESIDDSVSAVSIEEPSAESTHESEPRSGSESEARAELDEKVDAEPTQAQPAETEEHIKEEPTVESTAIDDAEPIGDFKDISMDSPEDSPETESETDTETVDDEVDAELDGMYELDAEEREAVEEEFGTEFSTGGEVDDPGEAGIDVPDVDELADAMEAAEADEVVEDDAETAKTENTGELGNFEDIASNDADTTAEETPSESVVEPETASQPEVETEPKPEPELAESEPETELTEPDDTDSSTAGEPEPSAVNLEDAAIDVMQELNNGDGAERSTVVETVTDRYNADPDAVDSAIHDALLSGRCYEPTDGVLKAI</sequence>